<reference evidence="9 10" key="1">
    <citation type="journal article" date="2018" name="Genet. Mol. Biol.">
        <title>The genome sequence of Dyella jiangningensis FCAV SCS01 from a lignocellulose-decomposing microbial consortium metagenome reveals potential for biotechnological applications.</title>
        <authorList>
            <person name="Desiderato J.G."/>
            <person name="Alvarenga D.O."/>
            <person name="Constancio M.T.L."/>
            <person name="Alves L.M.C."/>
            <person name="Varani A.M."/>
        </authorList>
    </citation>
    <scope>NUCLEOTIDE SEQUENCE [LARGE SCALE GENOMIC DNA]</scope>
    <source>
        <strain evidence="9 10">FCAV SCS01</strain>
    </source>
</reference>
<dbReference type="OrthoDB" id="9785233at2"/>
<dbReference type="EMBL" id="NFZS01000001">
    <property type="protein sequence ID" value="RAO77214.1"/>
    <property type="molecule type" value="Genomic_DNA"/>
</dbReference>
<evidence type="ECO:0000256" key="5">
    <source>
        <dbReference type="RuleBase" id="RU362076"/>
    </source>
</evidence>
<evidence type="ECO:0000256" key="1">
    <source>
        <dbReference type="ARBA" id="ARBA00010577"/>
    </source>
</evidence>
<dbReference type="InterPro" id="IPR005648">
    <property type="entry name" value="FlgD"/>
</dbReference>
<keyword evidence="3 5" id="KW-1005">Bacterial flagellum biogenesis</keyword>
<accession>A0A328PAJ0</accession>
<comment type="function">
    <text evidence="4 5">Required for flagellar hook formation. May act as a scaffolding protein.</text>
</comment>
<dbReference type="InterPro" id="IPR025963">
    <property type="entry name" value="FLgD_Tudor"/>
</dbReference>
<feature type="domain" description="FlgD/Vpr Ig-like" evidence="7">
    <location>
        <begin position="107"/>
        <end position="181"/>
    </location>
</feature>
<evidence type="ECO:0000259" key="7">
    <source>
        <dbReference type="Pfam" id="PF13860"/>
    </source>
</evidence>
<dbReference type="Gene3D" id="2.60.40.4070">
    <property type="match status" value="1"/>
</dbReference>
<dbReference type="Pfam" id="PF03963">
    <property type="entry name" value="FlgD"/>
    <property type="match status" value="1"/>
</dbReference>
<dbReference type="GO" id="GO:0044781">
    <property type="term" value="P:bacterial-type flagellum organization"/>
    <property type="evidence" value="ECO:0007669"/>
    <property type="project" value="UniProtKB-UniRule"/>
</dbReference>
<name>A0A328PAJ0_9GAMM</name>
<gene>
    <name evidence="9" type="ORF">CA260_04810</name>
</gene>
<organism evidence="9 10">
    <name type="scientific">Dyella jiangningensis</name>
    <dbReference type="NCBI Taxonomy" id="1379159"/>
    <lineage>
        <taxon>Bacteria</taxon>
        <taxon>Pseudomonadati</taxon>
        <taxon>Pseudomonadota</taxon>
        <taxon>Gammaproteobacteria</taxon>
        <taxon>Lysobacterales</taxon>
        <taxon>Rhodanobacteraceae</taxon>
        <taxon>Dyella</taxon>
    </lineage>
</organism>
<evidence type="ECO:0000256" key="2">
    <source>
        <dbReference type="ARBA" id="ARBA00016013"/>
    </source>
</evidence>
<feature type="domain" description="FlgD Tudor-like" evidence="8">
    <location>
        <begin position="89"/>
        <end position="218"/>
    </location>
</feature>
<dbReference type="Pfam" id="PF13861">
    <property type="entry name" value="FLgD_tudor"/>
    <property type="match status" value="1"/>
</dbReference>
<evidence type="ECO:0000256" key="6">
    <source>
        <dbReference type="SAM" id="MobiDB-lite"/>
    </source>
</evidence>
<dbReference type="Pfam" id="PF13860">
    <property type="entry name" value="FlgD_ig"/>
    <property type="match status" value="1"/>
</dbReference>
<dbReference type="AlphaFoldDB" id="A0A328PAJ0"/>
<dbReference type="RefSeq" id="WP_111981271.1">
    <property type="nucleotide sequence ID" value="NZ_NFZS01000001.1"/>
</dbReference>
<evidence type="ECO:0000256" key="4">
    <source>
        <dbReference type="ARBA" id="ARBA00024746"/>
    </source>
</evidence>
<protein>
    <recommendedName>
        <fullName evidence="2 5">Basal-body rod modification protein FlgD</fullName>
    </recommendedName>
</protein>
<keyword evidence="10" id="KW-1185">Reference proteome</keyword>
<feature type="compositionally biased region" description="Low complexity" evidence="6">
    <location>
        <begin position="7"/>
        <end position="20"/>
    </location>
</feature>
<comment type="similarity">
    <text evidence="1 5">Belongs to the FlgD family.</text>
</comment>
<dbReference type="InterPro" id="IPR025965">
    <property type="entry name" value="FlgD/Vpr_Ig-like"/>
</dbReference>
<proteinExistence type="inferred from homology"/>
<evidence type="ECO:0000259" key="8">
    <source>
        <dbReference type="Pfam" id="PF13861"/>
    </source>
</evidence>
<evidence type="ECO:0000313" key="10">
    <source>
        <dbReference type="Proteomes" id="UP000248926"/>
    </source>
</evidence>
<comment type="caution">
    <text evidence="9">The sequence shown here is derived from an EMBL/GenBank/DDBJ whole genome shotgun (WGS) entry which is preliminary data.</text>
</comment>
<dbReference type="Proteomes" id="UP000248926">
    <property type="component" value="Unassembled WGS sequence"/>
</dbReference>
<evidence type="ECO:0000256" key="3">
    <source>
        <dbReference type="ARBA" id="ARBA00022795"/>
    </source>
</evidence>
<dbReference type="Gene3D" id="2.30.30.910">
    <property type="match status" value="1"/>
</dbReference>
<feature type="region of interest" description="Disordered" evidence="6">
    <location>
        <begin position="1"/>
        <end position="20"/>
    </location>
</feature>
<sequence length="222" mass="22830">MSTIPGNSSTNSSTTNTSNVNSALSKTMTQADFLKLMTAQLQAQDPTNPVDNSQFVSQMAQFSQLSTTQQLDTDLQTLSSNINSALQTSQVLSSSNLVNRQVMVPSSTMSFEGSSMKGAVNVTTASDVTVQVLDGNGNVVRTMPLGAQSAGLSQFTWDGKDDNGNTVAQGSYTLKATAGTASLDTYVAGTVTGVGYGGSSLGTYLQVAGVGGVSLSQVAQIL</sequence>
<evidence type="ECO:0000313" key="9">
    <source>
        <dbReference type="EMBL" id="RAO77214.1"/>
    </source>
</evidence>